<proteinExistence type="predicted"/>
<dbReference type="RefSeq" id="WP_028372442.1">
    <property type="nucleotide sequence ID" value="NZ_CAAAJD010000004.1"/>
</dbReference>
<dbReference type="GO" id="GO:0043139">
    <property type="term" value="F:5'-3' DNA helicase activity"/>
    <property type="evidence" value="ECO:0007669"/>
    <property type="project" value="InterPro"/>
</dbReference>
<dbReference type="STRING" id="45067.Llan_2326"/>
<reference evidence="3 4" key="1">
    <citation type="submission" date="2015-11" db="EMBL/GenBank/DDBJ databases">
        <title>Genomic analysis of 38 Legionella species identifies large and diverse effector repertoires.</title>
        <authorList>
            <person name="Burstein D."/>
            <person name="Amaro F."/>
            <person name="Zusman T."/>
            <person name="Lifshitz Z."/>
            <person name="Cohen O."/>
            <person name="Gilbert J.A."/>
            <person name="Pupko T."/>
            <person name="Shuman H.A."/>
            <person name="Segal G."/>
        </authorList>
    </citation>
    <scope>NUCLEOTIDE SEQUENCE [LARGE SCALE GENOMIC DNA]</scope>
    <source>
        <strain evidence="3 4">ATCC 49751</strain>
    </source>
</reference>
<dbReference type="InterPro" id="IPR027032">
    <property type="entry name" value="Twinkle-like"/>
</dbReference>
<dbReference type="Pfam" id="PF13155">
    <property type="entry name" value="Toprim_2"/>
    <property type="match status" value="1"/>
</dbReference>
<dbReference type="InterPro" id="IPR018247">
    <property type="entry name" value="EF_Hand_1_Ca_BS"/>
</dbReference>
<dbReference type="PANTHER" id="PTHR12873:SF0">
    <property type="entry name" value="TWINKLE MTDNA HELICASE"/>
    <property type="match status" value="1"/>
</dbReference>
<accession>A0A0W0VF00</accession>
<dbReference type="Pfam" id="PF13481">
    <property type="entry name" value="AAA_25"/>
    <property type="match status" value="1"/>
</dbReference>
<name>A0A0W0VF00_9GAMM</name>
<organism evidence="3 4">
    <name type="scientific">Legionella lansingensis</name>
    <dbReference type="NCBI Taxonomy" id="45067"/>
    <lineage>
        <taxon>Bacteria</taxon>
        <taxon>Pseudomonadati</taxon>
        <taxon>Pseudomonadota</taxon>
        <taxon>Gammaproteobacteria</taxon>
        <taxon>Legionellales</taxon>
        <taxon>Legionellaceae</taxon>
        <taxon>Legionella</taxon>
    </lineage>
</organism>
<comment type="caution">
    <text evidence="3">The sequence shown here is derived from an EMBL/GenBank/DDBJ whole genome shotgun (WGS) entry which is preliminary data.</text>
</comment>
<dbReference type="EMBL" id="LNYI01000057">
    <property type="protein sequence ID" value="KTD18723.1"/>
    <property type="molecule type" value="Genomic_DNA"/>
</dbReference>
<dbReference type="PATRIC" id="fig|45067.4.peg.2444"/>
<dbReference type="AlphaFoldDB" id="A0A0W0VF00"/>
<dbReference type="InterPro" id="IPR007694">
    <property type="entry name" value="DNA_helicase_DnaB-like_C"/>
</dbReference>
<dbReference type="InterPro" id="IPR027417">
    <property type="entry name" value="P-loop_NTPase"/>
</dbReference>
<dbReference type="OrthoDB" id="9763644at2"/>
<dbReference type="PANTHER" id="PTHR12873">
    <property type="entry name" value="T7-LIKE MITOCHONDRIAL DNA HELICASE"/>
    <property type="match status" value="1"/>
</dbReference>
<dbReference type="PROSITE" id="PS51199">
    <property type="entry name" value="SF4_HELICASE"/>
    <property type="match status" value="1"/>
</dbReference>
<dbReference type="Proteomes" id="UP000054869">
    <property type="component" value="Unassembled WGS sequence"/>
</dbReference>
<dbReference type="PROSITE" id="PS00018">
    <property type="entry name" value="EF_HAND_1"/>
    <property type="match status" value="1"/>
</dbReference>
<dbReference type="InterPro" id="IPR006171">
    <property type="entry name" value="TOPRIM_dom"/>
</dbReference>
<evidence type="ECO:0000259" key="1">
    <source>
        <dbReference type="PROSITE" id="PS50880"/>
    </source>
</evidence>
<sequence>MMAKEIARNLAQRAEDVAQYLLSQGKKVGNEWRAGNIYGQSGQSLGVHLTGEKAGLWCDFATGDKGDLLDLWAKSRNLKISEAIKEATRYLDISSPHFEAYRSPKFVKPDLPIAIEENNLSPVMLYLINDRKLTKETLLAYKIGQHGQEIIFPYWRNEELVFIKYLKLERVNNKKSMRTEAGCEPCLFGWHMLPDNSRTVIICEGEIDAMSLYQYGLPALSVPFGGGGGNKQKWLEYEFDRLAIFDEIFLCMDDDEEGRLATNELVNRLGRHRCRVVKLPLKDANACLQAGISADEIKRCFVEAKTLDPEELKSAKEFTEQVIEEFYPPLGVHLGYEAPWNKTHGKIIFRPDELSVWTGINGHGKSQFLGQIILHAMKQDARVCIASLEIKPKRLLMRLTRQASALAEPSTGYISAIHEWYEDKLWLFDLVGTAKSQRLLEVFLYARQRYGIDVFVIDSLMKLDIAEDDYKTQKAFMEQLCDFKNQHNCHIHIVIHPRKGANELLPPGKLDNKGTGAISDLADNCFSVWRNKEKEQLSQKQANGIRLSDKELEKLKGSDCLWSCDKQRNGDWEGKFGFWFHAASLQYLSQPDSKPIRMVDYSTKTEVDLKCLLK</sequence>
<feature type="domain" description="Toprim" evidence="1">
    <location>
        <begin position="198"/>
        <end position="284"/>
    </location>
</feature>
<dbReference type="GO" id="GO:0006260">
    <property type="term" value="P:DNA replication"/>
    <property type="evidence" value="ECO:0007669"/>
    <property type="project" value="InterPro"/>
</dbReference>
<evidence type="ECO:0000259" key="2">
    <source>
        <dbReference type="PROSITE" id="PS51199"/>
    </source>
</evidence>
<dbReference type="CDD" id="cd01029">
    <property type="entry name" value="TOPRIM_primases"/>
    <property type="match status" value="1"/>
</dbReference>
<dbReference type="GO" id="GO:0003697">
    <property type="term" value="F:single-stranded DNA binding"/>
    <property type="evidence" value="ECO:0007669"/>
    <property type="project" value="InterPro"/>
</dbReference>
<dbReference type="SUPFAM" id="SSF52540">
    <property type="entry name" value="P-loop containing nucleoside triphosphate hydrolases"/>
    <property type="match status" value="1"/>
</dbReference>
<dbReference type="SUPFAM" id="SSF56731">
    <property type="entry name" value="DNA primase core"/>
    <property type="match status" value="1"/>
</dbReference>
<dbReference type="PROSITE" id="PS50880">
    <property type="entry name" value="TOPRIM"/>
    <property type="match status" value="1"/>
</dbReference>
<protein>
    <recommendedName>
        <fullName evidence="5">DNA primase (Bacterial type)</fullName>
    </recommendedName>
</protein>
<evidence type="ECO:0000313" key="4">
    <source>
        <dbReference type="Proteomes" id="UP000054869"/>
    </source>
</evidence>
<dbReference type="GO" id="GO:0005524">
    <property type="term" value="F:ATP binding"/>
    <property type="evidence" value="ECO:0007669"/>
    <property type="project" value="InterPro"/>
</dbReference>
<keyword evidence="4" id="KW-1185">Reference proteome</keyword>
<evidence type="ECO:0000313" key="3">
    <source>
        <dbReference type="EMBL" id="KTD18723.1"/>
    </source>
</evidence>
<gene>
    <name evidence="3" type="ORF">Llan_2326</name>
</gene>
<dbReference type="eggNOG" id="COG0305">
    <property type="taxonomic scope" value="Bacteria"/>
</dbReference>
<dbReference type="Gene3D" id="3.40.50.300">
    <property type="entry name" value="P-loop containing nucleotide triphosphate hydrolases"/>
    <property type="match status" value="1"/>
</dbReference>
<dbReference type="Gene3D" id="3.40.1360.10">
    <property type="match status" value="1"/>
</dbReference>
<evidence type="ECO:0008006" key="5">
    <source>
        <dbReference type="Google" id="ProtNLM"/>
    </source>
</evidence>
<feature type="domain" description="SF4 helicase" evidence="2">
    <location>
        <begin position="329"/>
        <end position="594"/>
    </location>
</feature>
<dbReference type="InterPro" id="IPR034154">
    <property type="entry name" value="TOPRIM_DnaG/twinkle"/>
</dbReference>